<reference evidence="1 2" key="1">
    <citation type="journal article" date="2023" name="G3 (Bethesda)">
        <title>A high-quality reference genome for the fission yeast Schizosaccharomyces osmophilus.</title>
        <authorList>
            <person name="Jia G.S."/>
            <person name="Zhang W.C."/>
            <person name="Liang Y."/>
            <person name="Liu X.H."/>
            <person name="Rhind N."/>
            <person name="Pidoux A."/>
            <person name="Brysch-Herzberg M."/>
            <person name="Du L.L."/>
        </authorList>
    </citation>
    <scope>NUCLEOTIDE SEQUENCE [LARGE SCALE GENOMIC DNA]</scope>
    <source>
        <strain evidence="1 2">CBS 15793</strain>
    </source>
</reference>
<proteinExistence type="predicted"/>
<dbReference type="GO" id="GO:0008033">
    <property type="term" value="P:tRNA processing"/>
    <property type="evidence" value="ECO:0007669"/>
    <property type="project" value="InterPro"/>
</dbReference>
<dbReference type="GO" id="GO:0004526">
    <property type="term" value="F:ribonuclease P activity"/>
    <property type="evidence" value="ECO:0007669"/>
    <property type="project" value="TreeGrafter"/>
</dbReference>
<name>A0AAE9WGL6_9SCHI</name>
<evidence type="ECO:0000313" key="1">
    <source>
        <dbReference type="EMBL" id="WBW75234.1"/>
    </source>
</evidence>
<dbReference type="RefSeq" id="XP_056039477.1">
    <property type="nucleotide sequence ID" value="XM_056183118.1"/>
</dbReference>
<dbReference type="GO" id="GO:0005829">
    <property type="term" value="C:cytosol"/>
    <property type="evidence" value="ECO:0007669"/>
    <property type="project" value="TreeGrafter"/>
</dbReference>
<dbReference type="GO" id="GO:0034965">
    <property type="term" value="P:intronic box C/D snoRNA processing"/>
    <property type="evidence" value="ECO:0007669"/>
    <property type="project" value="TreeGrafter"/>
</dbReference>
<dbReference type="GO" id="GO:0005655">
    <property type="term" value="C:nucleolar ribonuclease P complex"/>
    <property type="evidence" value="ECO:0007669"/>
    <property type="project" value="TreeGrafter"/>
</dbReference>
<dbReference type="PANTHER" id="PTHR28272:SF1">
    <property type="entry name" value="RIBONUCLEASES P_MRP PROTEIN SUBUNIT POP3"/>
    <property type="match status" value="1"/>
</dbReference>
<dbReference type="GeneID" id="80877807"/>
<evidence type="ECO:0000313" key="2">
    <source>
        <dbReference type="Proteomes" id="UP001212411"/>
    </source>
</evidence>
<accession>A0AAE9WGL6</accession>
<dbReference type="GO" id="GO:0000171">
    <property type="term" value="F:ribonuclease MRP activity"/>
    <property type="evidence" value="ECO:0007669"/>
    <property type="project" value="TreeGrafter"/>
</dbReference>
<dbReference type="PANTHER" id="PTHR28272">
    <property type="entry name" value="RIBONUCLEASES P/MRP PROTEIN SUBUNIT POP3"/>
    <property type="match status" value="1"/>
</dbReference>
<dbReference type="Proteomes" id="UP001212411">
    <property type="component" value="Chromosome 3"/>
</dbReference>
<protein>
    <submittedName>
        <fullName evidence="1">RNase P and RNase MRP subunit Pop23</fullName>
    </submittedName>
</protein>
<dbReference type="GO" id="GO:0000172">
    <property type="term" value="C:ribonuclease MRP complex"/>
    <property type="evidence" value="ECO:0007669"/>
    <property type="project" value="TreeGrafter"/>
</dbReference>
<dbReference type="AlphaFoldDB" id="A0AAE9WGL6"/>
<dbReference type="Pfam" id="PF08228">
    <property type="entry name" value="RNase_P_pop3"/>
    <property type="match status" value="1"/>
</dbReference>
<sequence>MKKQQTKAKLVLENPLNVPWVNIDSSTQEKLTQALIQSLPTAKEEYSKHGLTIGLNEVNVLLENCCQHPNQDSLPRVVFVLQDPESILVTHYPQLIANANYYSKGERVCLLVCLGAEAQVSISRKLGLSRASAIAIRNDSSLLSQVNHLLNGIPAPSATWLAQASNYQPTKVLRVSTTQGTKDKKELKEGTS</sequence>
<organism evidence="1 2">
    <name type="scientific">Schizosaccharomyces osmophilus</name>
    <dbReference type="NCBI Taxonomy" id="2545709"/>
    <lineage>
        <taxon>Eukaryota</taxon>
        <taxon>Fungi</taxon>
        <taxon>Dikarya</taxon>
        <taxon>Ascomycota</taxon>
        <taxon>Taphrinomycotina</taxon>
        <taxon>Schizosaccharomycetes</taxon>
        <taxon>Schizosaccharomycetales</taxon>
        <taxon>Schizosaccharomycetaceae</taxon>
        <taxon>Schizosaccharomyces</taxon>
    </lineage>
</organism>
<gene>
    <name evidence="1" type="primary">pop23</name>
    <name evidence="1" type="ORF">SOMG_04331</name>
</gene>
<keyword evidence="2" id="KW-1185">Reference proteome</keyword>
<dbReference type="GO" id="GO:0006364">
    <property type="term" value="P:rRNA processing"/>
    <property type="evidence" value="ECO:0007669"/>
    <property type="project" value="InterPro"/>
</dbReference>
<dbReference type="KEGG" id="som:SOMG_04331"/>
<dbReference type="EMBL" id="CP115613">
    <property type="protein sequence ID" value="WBW75234.1"/>
    <property type="molecule type" value="Genomic_DNA"/>
</dbReference>
<dbReference type="InterPro" id="IPR013241">
    <property type="entry name" value="RNase_P_Pop3"/>
</dbReference>